<protein>
    <submittedName>
        <fullName evidence="2">Uncharacterized protein</fullName>
    </submittedName>
</protein>
<keyword evidence="3" id="KW-1185">Reference proteome</keyword>
<feature type="region of interest" description="Disordered" evidence="1">
    <location>
        <begin position="270"/>
        <end position="296"/>
    </location>
</feature>
<reference evidence="3" key="1">
    <citation type="journal article" date="2019" name="Int. J. Syst. Evol. Microbiol.">
        <title>The Global Catalogue of Microorganisms (GCM) 10K type strain sequencing project: providing services to taxonomists for standard genome sequencing and annotation.</title>
        <authorList>
            <consortium name="The Broad Institute Genomics Platform"/>
            <consortium name="The Broad Institute Genome Sequencing Center for Infectious Disease"/>
            <person name="Wu L."/>
            <person name="Ma J."/>
        </authorList>
    </citation>
    <scope>NUCLEOTIDE SEQUENCE [LARGE SCALE GENOMIC DNA]</scope>
    <source>
        <strain evidence="3">JCM 4816</strain>
    </source>
</reference>
<dbReference type="Proteomes" id="UP001501455">
    <property type="component" value="Unassembled WGS sequence"/>
</dbReference>
<evidence type="ECO:0000313" key="2">
    <source>
        <dbReference type="EMBL" id="GAA3495842.1"/>
    </source>
</evidence>
<proteinExistence type="predicted"/>
<gene>
    <name evidence="2" type="ORF">GCM10019016_029430</name>
</gene>
<name>A0ABP6TLI3_9ACTN</name>
<accession>A0ABP6TLI3</accession>
<sequence>MHDGDRGAVPAVGEVRQHRGDRGHADPGGGQQQRGVRVGVDDQVAVGLGQLQDVADPHAGVQVVGHLALGRRVLVHALDAELPLAGAGRPGEAVLPYLPGAVREGDADGDVLPRAEAAHRAAVDRAQPEGHDVGGLGDPLDDLPGPPLAPAALLVQPLLDGDQGVRHQPVDLVPGGGDLGGDGLAQDAGDGGEQVLVDDRVLVRGDAEGGVLVGDAPQHRVGPLVRVVQQVRGEGRDGPREGLALGAGGLVAAVEQVAQQFGAGGEHPGVEAFGDLAEGRADGGKGGADGGGGLLGKHRVSSSLGCLRPH</sequence>
<dbReference type="EMBL" id="BAAAXF010000021">
    <property type="protein sequence ID" value="GAA3495842.1"/>
    <property type="molecule type" value="Genomic_DNA"/>
</dbReference>
<feature type="region of interest" description="Disordered" evidence="1">
    <location>
        <begin position="1"/>
        <end position="36"/>
    </location>
</feature>
<feature type="compositionally biased region" description="Basic and acidic residues" evidence="1">
    <location>
        <begin position="15"/>
        <end position="25"/>
    </location>
</feature>
<feature type="compositionally biased region" description="Gly residues" evidence="1">
    <location>
        <begin position="284"/>
        <end position="295"/>
    </location>
</feature>
<evidence type="ECO:0000256" key="1">
    <source>
        <dbReference type="SAM" id="MobiDB-lite"/>
    </source>
</evidence>
<evidence type="ECO:0000313" key="3">
    <source>
        <dbReference type="Proteomes" id="UP001501455"/>
    </source>
</evidence>
<comment type="caution">
    <text evidence="2">The sequence shown here is derived from an EMBL/GenBank/DDBJ whole genome shotgun (WGS) entry which is preliminary data.</text>
</comment>
<organism evidence="2 3">
    <name type="scientific">Streptomyces prasinosporus</name>
    <dbReference type="NCBI Taxonomy" id="68256"/>
    <lineage>
        <taxon>Bacteria</taxon>
        <taxon>Bacillati</taxon>
        <taxon>Actinomycetota</taxon>
        <taxon>Actinomycetes</taxon>
        <taxon>Kitasatosporales</taxon>
        <taxon>Streptomycetaceae</taxon>
        <taxon>Streptomyces</taxon>
        <taxon>Streptomyces albogriseolus group</taxon>
    </lineage>
</organism>